<gene>
    <name evidence="1" type="ORF">NECAME_17160</name>
</gene>
<name>W2TTF3_NECAM</name>
<dbReference type="KEGG" id="nai:NECAME_17160"/>
<protein>
    <submittedName>
        <fullName evidence="1">Uncharacterized protein</fullName>
    </submittedName>
</protein>
<dbReference type="Proteomes" id="UP000053676">
    <property type="component" value="Unassembled WGS sequence"/>
</dbReference>
<dbReference type="AlphaFoldDB" id="W2TTF3"/>
<organism evidence="1 2">
    <name type="scientific">Necator americanus</name>
    <name type="common">Human hookworm</name>
    <dbReference type="NCBI Taxonomy" id="51031"/>
    <lineage>
        <taxon>Eukaryota</taxon>
        <taxon>Metazoa</taxon>
        <taxon>Ecdysozoa</taxon>
        <taxon>Nematoda</taxon>
        <taxon>Chromadorea</taxon>
        <taxon>Rhabditida</taxon>
        <taxon>Rhabditina</taxon>
        <taxon>Rhabditomorpha</taxon>
        <taxon>Strongyloidea</taxon>
        <taxon>Ancylostomatidae</taxon>
        <taxon>Bunostominae</taxon>
        <taxon>Necator</taxon>
    </lineage>
</organism>
<evidence type="ECO:0000313" key="2">
    <source>
        <dbReference type="Proteomes" id="UP000053676"/>
    </source>
</evidence>
<reference evidence="2" key="1">
    <citation type="journal article" date="2014" name="Nat. Genet.">
        <title>Genome of the human hookworm Necator americanus.</title>
        <authorList>
            <person name="Tang Y.T."/>
            <person name="Gao X."/>
            <person name="Rosa B.A."/>
            <person name="Abubucker S."/>
            <person name="Hallsworth-Pepin K."/>
            <person name="Martin J."/>
            <person name="Tyagi R."/>
            <person name="Heizer E."/>
            <person name="Zhang X."/>
            <person name="Bhonagiri-Palsikar V."/>
            <person name="Minx P."/>
            <person name="Warren W.C."/>
            <person name="Wang Q."/>
            <person name="Zhan B."/>
            <person name="Hotez P.J."/>
            <person name="Sternberg P.W."/>
            <person name="Dougall A."/>
            <person name="Gaze S.T."/>
            <person name="Mulvenna J."/>
            <person name="Sotillo J."/>
            <person name="Ranganathan S."/>
            <person name="Rabelo E.M."/>
            <person name="Wilson R.K."/>
            <person name="Felgner P.L."/>
            <person name="Bethony J."/>
            <person name="Hawdon J.M."/>
            <person name="Gasser R.B."/>
            <person name="Loukas A."/>
            <person name="Mitreva M."/>
        </authorList>
    </citation>
    <scope>NUCLEOTIDE SEQUENCE [LARGE SCALE GENOMIC DNA]</scope>
</reference>
<proteinExistence type="predicted"/>
<dbReference type="EMBL" id="KI657958">
    <property type="protein sequence ID" value="ETN84327.1"/>
    <property type="molecule type" value="Genomic_DNA"/>
</dbReference>
<sequence>MNNDRCGTDITQIITDVRRTKRQMSVRIGGEPYDNRGRHVLLRYQIGMSYSTARRETCAPGRN</sequence>
<keyword evidence="2" id="KW-1185">Reference proteome</keyword>
<evidence type="ECO:0000313" key="1">
    <source>
        <dbReference type="EMBL" id="ETN84327.1"/>
    </source>
</evidence>
<accession>W2TTF3</accession>